<dbReference type="InterPro" id="IPR029068">
    <property type="entry name" value="Glyas_Bleomycin-R_OHBP_Dase"/>
</dbReference>
<dbReference type="PANTHER" id="PTHR36113:SF3">
    <property type="entry name" value="SLL5075 PROTEIN"/>
    <property type="match status" value="1"/>
</dbReference>
<reference evidence="2 3" key="1">
    <citation type="submission" date="2018-09" db="EMBL/GenBank/DDBJ databases">
        <authorList>
            <person name="Le Fleche-Mateos A."/>
        </authorList>
    </citation>
    <scope>NUCLEOTIDE SEQUENCE [LARGE SCALE GENOMIC DNA]</scope>
    <source>
        <strain evidence="2 3">DSM 27399</strain>
    </source>
</reference>
<dbReference type="PROSITE" id="PS51819">
    <property type="entry name" value="VOC"/>
    <property type="match status" value="1"/>
</dbReference>
<dbReference type="Proteomes" id="UP000284908">
    <property type="component" value="Unassembled WGS sequence"/>
</dbReference>
<dbReference type="Pfam" id="PF00903">
    <property type="entry name" value="Glyoxalase"/>
    <property type="match status" value="1"/>
</dbReference>
<feature type="domain" description="VOC" evidence="1">
    <location>
        <begin position="7"/>
        <end position="131"/>
    </location>
</feature>
<protein>
    <submittedName>
        <fullName evidence="2">VOC family protein</fullName>
    </submittedName>
</protein>
<evidence type="ECO:0000313" key="2">
    <source>
        <dbReference type="EMBL" id="RJT42979.1"/>
    </source>
</evidence>
<dbReference type="PANTHER" id="PTHR36113">
    <property type="entry name" value="LYASE, PUTATIVE-RELATED-RELATED"/>
    <property type="match status" value="1"/>
</dbReference>
<sequence length="141" mass="15433">MEHQDTGLSHIAFAVKDLDASIAFYQQFAQMKVIHRRGEKGSNARPVAWLSDMTRHFAIVLAEDPENTDTKLGPFGHLGVACATKEAMDARLAEARAAGVLRQEPTDSGAPVGYWAFLDDPDGNTLELSFGQEIGYLIDNQ</sequence>
<accession>A0A419N6N9</accession>
<dbReference type="InterPro" id="IPR051332">
    <property type="entry name" value="Fosfomycin_Res_Enzymes"/>
</dbReference>
<dbReference type="SUPFAM" id="SSF54593">
    <property type="entry name" value="Glyoxalase/Bleomycin resistance protein/Dihydroxybiphenyl dioxygenase"/>
    <property type="match status" value="1"/>
</dbReference>
<dbReference type="EMBL" id="RAHH01000018">
    <property type="protein sequence ID" value="RJT42979.1"/>
    <property type="molecule type" value="Genomic_DNA"/>
</dbReference>
<comment type="caution">
    <text evidence="2">The sequence shown here is derived from an EMBL/GenBank/DDBJ whole genome shotgun (WGS) entry which is preliminary data.</text>
</comment>
<dbReference type="Gene3D" id="3.10.180.10">
    <property type="entry name" value="2,3-Dihydroxybiphenyl 1,2-Dioxygenase, domain 1"/>
    <property type="match status" value="1"/>
</dbReference>
<dbReference type="InterPro" id="IPR004360">
    <property type="entry name" value="Glyas_Fos-R_dOase_dom"/>
</dbReference>
<evidence type="ECO:0000259" key="1">
    <source>
        <dbReference type="PROSITE" id="PS51819"/>
    </source>
</evidence>
<evidence type="ECO:0000313" key="3">
    <source>
        <dbReference type="Proteomes" id="UP000284908"/>
    </source>
</evidence>
<dbReference type="OrthoDB" id="9789841at2"/>
<gene>
    <name evidence="2" type="ORF">D6C13_15820</name>
</gene>
<dbReference type="AlphaFoldDB" id="A0A419N6N9"/>
<dbReference type="CDD" id="cd06587">
    <property type="entry name" value="VOC"/>
    <property type="match status" value="1"/>
</dbReference>
<dbReference type="RefSeq" id="WP_120133671.1">
    <property type="nucleotide sequence ID" value="NZ_RAHH01000018.1"/>
</dbReference>
<name>A0A419N6N9_9GAMM</name>
<organism evidence="2 3">
    <name type="scientific">Rahnella woolbedingensis</name>
    <dbReference type="NCBI Taxonomy" id="1510574"/>
    <lineage>
        <taxon>Bacteria</taxon>
        <taxon>Pseudomonadati</taxon>
        <taxon>Pseudomonadota</taxon>
        <taxon>Gammaproteobacteria</taxon>
        <taxon>Enterobacterales</taxon>
        <taxon>Yersiniaceae</taxon>
        <taxon>Rahnella</taxon>
    </lineage>
</organism>
<dbReference type="InterPro" id="IPR037523">
    <property type="entry name" value="VOC_core"/>
</dbReference>
<keyword evidence="3" id="KW-1185">Reference proteome</keyword>
<proteinExistence type="predicted"/>